<dbReference type="Gene3D" id="1.10.287.1100">
    <property type="entry name" value="Sporulation inhibitor A"/>
    <property type="match status" value="1"/>
</dbReference>
<dbReference type="RefSeq" id="WP_133227422.1">
    <property type="nucleotide sequence ID" value="NZ_SMRT01000003.1"/>
</dbReference>
<dbReference type="Pfam" id="PF08970">
    <property type="entry name" value="Sda"/>
    <property type="match status" value="1"/>
</dbReference>
<gene>
    <name evidence="1" type="ORF">E1757_10365</name>
</gene>
<sequence>MRLMSDEVLIESYFKAQELKLEAEFIKLLLDEIKRRKLNLEYYRNNAQVS</sequence>
<dbReference type="EMBL" id="SMRT01000003">
    <property type="protein sequence ID" value="TDF98905.1"/>
    <property type="molecule type" value="Genomic_DNA"/>
</dbReference>
<comment type="caution">
    <text evidence="1">The sequence shown here is derived from an EMBL/GenBank/DDBJ whole genome shotgun (WGS) entry which is preliminary data.</text>
</comment>
<reference evidence="1 2" key="1">
    <citation type="submission" date="2019-03" db="EMBL/GenBank/DDBJ databases">
        <title>This is whole genome sequence of Paenibacillus sp MS74 strain.</title>
        <authorList>
            <person name="Trinh H.N."/>
        </authorList>
    </citation>
    <scope>NUCLEOTIDE SEQUENCE [LARGE SCALE GENOMIC DNA]</scope>
    <source>
        <strain evidence="1 2">MS74</strain>
    </source>
</reference>
<name>A0A4R5KUY7_9BACL</name>
<protein>
    <submittedName>
        <fullName evidence="1">Sporulation histidine kinase inhibitor Sda</fullName>
    </submittedName>
</protein>
<keyword evidence="2" id="KW-1185">Reference proteome</keyword>
<dbReference type="Proteomes" id="UP000295636">
    <property type="component" value="Unassembled WGS sequence"/>
</dbReference>
<accession>A0A4R5KUY7</accession>
<dbReference type="InterPro" id="IPR036916">
    <property type="entry name" value="Sda_sf"/>
</dbReference>
<proteinExistence type="predicted"/>
<evidence type="ECO:0000313" key="2">
    <source>
        <dbReference type="Proteomes" id="UP000295636"/>
    </source>
</evidence>
<dbReference type="InterPro" id="IPR015064">
    <property type="entry name" value="Sda"/>
</dbReference>
<dbReference type="AlphaFoldDB" id="A0A4R5KUY7"/>
<organism evidence="1 2">
    <name type="scientific">Paenibacillus piri</name>
    <dbReference type="NCBI Taxonomy" id="2547395"/>
    <lineage>
        <taxon>Bacteria</taxon>
        <taxon>Bacillati</taxon>
        <taxon>Bacillota</taxon>
        <taxon>Bacilli</taxon>
        <taxon>Bacillales</taxon>
        <taxon>Paenibacillaceae</taxon>
        <taxon>Paenibacillus</taxon>
    </lineage>
</organism>
<dbReference type="SUPFAM" id="SSF100985">
    <property type="entry name" value="Sporulation inhibitor Sda"/>
    <property type="match status" value="1"/>
</dbReference>
<dbReference type="OrthoDB" id="2933732at2"/>
<evidence type="ECO:0000313" key="1">
    <source>
        <dbReference type="EMBL" id="TDF98905.1"/>
    </source>
</evidence>